<proteinExistence type="predicted"/>
<keyword evidence="1" id="KW-0732">Signal</keyword>
<evidence type="ECO:0000256" key="1">
    <source>
        <dbReference type="SAM" id="SignalP"/>
    </source>
</evidence>
<organism evidence="2 3">
    <name type="scientific">Gilvimarinus japonicus</name>
    <dbReference type="NCBI Taxonomy" id="1796469"/>
    <lineage>
        <taxon>Bacteria</taxon>
        <taxon>Pseudomonadati</taxon>
        <taxon>Pseudomonadota</taxon>
        <taxon>Gammaproteobacteria</taxon>
        <taxon>Cellvibrionales</taxon>
        <taxon>Cellvibrionaceae</taxon>
        <taxon>Gilvimarinus</taxon>
    </lineage>
</organism>
<keyword evidence="3" id="KW-1185">Reference proteome</keyword>
<reference evidence="3" key="1">
    <citation type="journal article" date="2019" name="Int. J. Syst. Evol. Microbiol.">
        <title>The Global Catalogue of Microorganisms (GCM) 10K type strain sequencing project: providing services to taxonomists for standard genome sequencing and annotation.</title>
        <authorList>
            <consortium name="The Broad Institute Genomics Platform"/>
            <consortium name="The Broad Institute Genome Sequencing Center for Infectious Disease"/>
            <person name="Wu L."/>
            <person name="Ma J."/>
        </authorList>
    </citation>
    <scope>NUCLEOTIDE SEQUENCE [LARGE SCALE GENOMIC DNA]</scope>
    <source>
        <strain evidence="3">KCTC 52141</strain>
    </source>
</reference>
<feature type="chain" id="PRO_5045061821" description="DUF2059 domain-containing protein" evidence="1">
    <location>
        <begin position="29"/>
        <end position="297"/>
    </location>
</feature>
<dbReference type="Proteomes" id="UP001595548">
    <property type="component" value="Unassembled WGS sequence"/>
</dbReference>
<evidence type="ECO:0000313" key="2">
    <source>
        <dbReference type="EMBL" id="MFC3153877.1"/>
    </source>
</evidence>
<protein>
    <recommendedName>
        <fullName evidence="4">DUF2059 domain-containing protein</fullName>
    </recommendedName>
</protein>
<evidence type="ECO:0000313" key="3">
    <source>
        <dbReference type="Proteomes" id="UP001595548"/>
    </source>
</evidence>
<dbReference type="RefSeq" id="WP_382413897.1">
    <property type="nucleotide sequence ID" value="NZ_AP031500.1"/>
</dbReference>
<feature type="signal peptide" evidence="1">
    <location>
        <begin position="1"/>
        <end position="28"/>
    </location>
</feature>
<comment type="caution">
    <text evidence="2">The sequence shown here is derived from an EMBL/GenBank/DDBJ whole genome shotgun (WGS) entry which is preliminary data.</text>
</comment>
<evidence type="ECO:0008006" key="4">
    <source>
        <dbReference type="Google" id="ProtNLM"/>
    </source>
</evidence>
<name>A0ABV7HQG5_9GAMM</name>
<sequence>MLKPNGHFLNAKKSLFAFIAIFASALCAAEKPETAELIKTLKTEQLVKTAVVETNKYQMEKRLVASNGEKDKELEEKLNNFSRKMEKLLDWNEINTLVVKSIESEFSPEETQRLTQFLKTDSGQIYVNEYQAASIPMSFALDGFVDTIVDQAFDDGKITLEKIEEGSDSELTTAKNLIAALTVPEQEAALKDKREQMVGYIEKFQGESEGGDKNQAESVIKSFNALFNYDQILLQQAQVLKQEMSRDDIKNLLSSIESDDHQALLQRLAKANNEATQKYSMSLMGSKDLSDLIMELM</sequence>
<gene>
    <name evidence="2" type="ORF">ACFOEB_01555</name>
</gene>
<accession>A0ABV7HQG5</accession>
<dbReference type="EMBL" id="JBHRTL010000001">
    <property type="protein sequence ID" value="MFC3153877.1"/>
    <property type="molecule type" value="Genomic_DNA"/>
</dbReference>